<evidence type="ECO:0000313" key="3">
    <source>
        <dbReference type="Proteomes" id="UP000230833"/>
    </source>
</evidence>
<feature type="transmembrane region" description="Helical" evidence="1">
    <location>
        <begin position="54"/>
        <end position="72"/>
    </location>
</feature>
<sequence>MNIVRDIFAPKFTDKAGQPVLVSWVMVGKEGLLFWALAFFVFAVLQFISTVSDFVVLTLSSALYIFVFHCFNRMSRTPISFANSVIVAFVGLRVFFFYLSILSILILLLQYTVDAGSEAGGAAIILLPFIGLAFFIIFPVILLSLGFFWTTIHHGLVWANRSAVIARWFTMIFVVIIPSVILLMVIMGNLVI</sequence>
<feature type="transmembrane region" description="Helical" evidence="1">
    <location>
        <begin position="84"/>
        <end position="109"/>
    </location>
</feature>
<comment type="caution">
    <text evidence="2">The sequence shown here is derived from an EMBL/GenBank/DDBJ whole genome shotgun (WGS) entry which is preliminary data.</text>
</comment>
<evidence type="ECO:0008006" key="4">
    <source>
        <dbReference type="Google" id="ProtNLM"/>
    </source>
</evidence>
<evidence type="ECO:0000313" key="2">
    <source>
        <dbReference type="EMBL" id="PIR47034.1"/>
    </source>
</evidence>
<dbReference type="Proteomes" id="UP000230833">
    <property type="component" value="Unassembled WGS sequence"/>
</dbReference>
<name>A0A2H0RM09_9BACT</name>
<reference evidence="2 3" key="1">
    <citation type="submission" date="2017-09" db="EMBL/GenBank/DDBJ databases">
        <title>Depth-based differentiation of microbial function through sediment-hosted aquifers and enrichment of novel symbionts in the deep terrestrial subsurface.</title>
        <authorList>
            <person name="Probst A.J."/>
            <person name="Ladd B."/>
            <person name="Jarett J.K."/>
            <person name="Geller-Mcgrath D.E."/>
            <person name="Sieber C.M."/>
            <person name="Emerson J.B."/>
            <person name="Anantharaman K."/>
            <person name="Thomas B.C."/>
            <person name="Malmstrom R."/>
            <person name="Stieglmeier M."/>
            <person name="Klingl A."/>
            <person name="Woyke T."/>
            <person name="Ryan C.M."/>
            <person name="Banfield J.F."/>
        </authorList>
    </citation>
    <scope>NUCLEOTIDE SEQUENCE [LARGE SCALE GENOMIC DNA]</scope>
    <source>
        <strain evidence="2">CG10_big_fil_rev_8_21_14_0_10_45_14</strain>
    </source>
</reference>
<keyword evidence="1" id="KW-0812">Transmembrane</keyword>
<keyword evidence="1" id="KW-1133">Transmembrane helix</keyword>
<gene>
    <name evidence="2" type="ORF">COV07_01165</name>
</gene>
<protein>
    <recommendedName>
        <fullName evidence="4">Yip1 domain-containing protein</fullName>
    </recommendedName>
</protein>
<organism evidence="2 3">
    <name type="scientific">Candidatus Vogelbacteria bacterium CG10_big_fil_rev_8_21_14_0_10_45_14</name>
    <dbReference type="NCBI Taxonomy" id="1975042"/>
    <lineage>
        <taxon>Bacteria</taxon>
        <taxon>Candidatus Vogeliibacteriota</taxon>
    </lineage>
</organism>
<feature type="transmembrane region" description="Helical" evidence="1">
    <location>
        <begin position="168"/>
        <end position="191"/>
    </location>
</feature>
<accession>A0A2H0RM09</accession>
<feature type="transmembrane region" description="Helical" evidence="1">
    <location>
        <begin position="121"/>
        <end position="148"/>
    </location>
</feature>
<dbReference type="AlphaFoldDB" id="A0A2H0RM09"/>
<proteinExistence type="predicted"/>
<dbReference type="EMBL" id="PCYL01000013">
    <property type="protein sequence ID" value="PIR47034.1"/>
    <property type="molecule type" value="Genomic_DNA"/>
</dbReference>
<keyword evidence="1" id="KW-0472">Membrane</keyword>
<evidence type="ECO:0000256" key="1">
    <source>
        <dbReference type="SAM" id="Phobius"/>
    </source>
</evidence>